<evidence type="ECO:0000256" key="3">
    <source>
        <dbReference type="ARBA" id="ARBA00023004"/>
    </source>
</evidence>
<dbReference type="InterPro" id="IPR038414">
    <property type="entry name" value="CcoP_N_sf"/>
</dbReference>
<reference evidence="8" key="2">
    <citation type="submission" date="2020-09" db="EMBL/GenBank/DDBJ databases">
        <authorList>
            <person name="Sun Q."/>
            <person name="Kim S."/>
        </authorList>
    </citation>
    <scope>NUCLEOTIDE SEQUENCE</scope>
    <source>
        <strain evidence="8">KCTC 12113</strain>
    </source>
</reference>
<dbReference type="GO" id="GO:0046872">
    <property type="term" value="F:metal ion binding"/>
    <property type="evidence" value="ECO:0007669"/>
    <property type="project" value="UniProtKB-KW"/>
</dbReference>
<feature type="transmembrane region" description="Helical" evidence="6">
    <location>
        <begin position="18"/>
        <end position="37"/>
    </location>
</feature>
<keyword evidence="2 4" id="KW-0479">Metal-binding</keyword>
<dbReference type="PANTHER" id="PTHR33751">
    <property type="entry name" value="CBB3-TYPE CYTOCHROME C OXIDASE SUBUNIT FIXP"/>
    <property type="match status" value="1"/>
</dbReference>
<dbReference type="InterPro" id="IPR032858">
    <property type="entry name" value="CcoP_N"/>
</dbReference>
<evidence type="ECO:0000313" key="9">
    <source>
        <dbReference type="Proteomes" id="UP000634668"/>
    </source>
</evidence>
<evidence type="ECO:0000259" key="7">
    <source>
        <dbReference type="PROSITE" id="PS51007"/>
    </source>
</evidence>
<gene>
    <name evidence="8" type="primary">ccoP</name>
    <name evidence="8" type="ORF">GCM10007383_20780</name>
</gene>
<evidence type="ECO:0000313" key="8">
    <source>
        <dbReference type="EMBL" id="GGW35616.1"/>
    </source>
</evidence>
<keyword evidence="1 4" id="KW-0349">Heme</keyword>
<name>A0A918IWM4_9FLAO</name>
<proteinExistence type="predicted"/>
<reference evidence="8" key="1">
    <citation type="journal article" date="2014" name="Int. J. Syst. Evol. Microbiol.">
        <title>Complete genome sequence of Corynebacterium casei LMG S-19264T (=DSM 44701T), isolated from a smear-ripened cheese.</title>
        <authorList>
            <consortium name="US DOE Joint Genome Institute (JGI-PGF)"/>
            <person name="Walter F."/>
            <person name="Albersmeier A."/>
            <person name="Kalinowski J."/>
            <person name="Ruckert C."/>
        </authorList>
    </citation>
    <scope>NUCLEOTIDE SEQUENCE</scope>
    <source>
        <strain evidence="8">KCTC 12113</strain>
    </source>
</reference>
<feature type="transmembrane region" description="Helical" evidence="6">
    <location>
        <begin position="107"/>
        <end position="124"/>
    </location>
</feature>
<dbReference type="PANTHER" id="PTHR33751:SF1">
    <property type="entry name" value="CBB3-TYPE CYTOCHROME C OXIDASE SUBUNIT FIXP"/>
    <property type="match status" value="1"/>
</dbReference>
<dbReference type="Pfam" id="PF14715">
    <property type="entry name" value="FixP_N"/>
    <property type="match status" value="1"/>
</dbReference>
<evidence type="ECO:0000256" key="1">
    <source>
        <dbReference type="ARBA" id="ARBA00022617"/>
    </source>
</evidence>
<sequence length="272" mass="30616">MEYFVETDGLPAVLEHPILFVFMGVVLFLLIGIELILRTIENVMFQTLSPEAKERYLETKTSKRGTNWIARLREKMIGEKTIEEEHEIILDHNYDGIQELDNNLPPWWVYLFYASIVFAIVYMARYHVFGGDTQDMEYERAVAEAQVEIEEYKKTAKGLVDVNTVELLTDAADIKAGEAIYTANCVACHMPDGGGGIGPNLTDEYWILGGDIKDVFHTVSEGGRAGKGMVAWKQMLKPLEMAQVSSYILTELTGTTPANPKEPEGEIWKADN</sequence>
<dbReference type="GO" id="GO:0020037">
    <property type="term" value="F:heme binding"/>
    <property type="evidence" value="ECO:0007669"/>
    <property type="project" value="InterPro"/>
</dbReference>
<organism evidence="8 9">
    <name type="scientific">Arenibacter certesii</name>
    <dbReference type="NCBI Taxonomy" id="228955"/>
    <lineage>
        <taxon>Bacteria</taxon>
        <taxon>Pseudomonadati</taxon>
        <taxon>Bacteroidota</taxon>
        <taxon>Flavobacteriia</taxon>
        <taxon>Flavobacteriales</taxon>
        <taxon>Flavobacteriaceae</taxon>
        <taxon>Arenibacter</taxon>
    </lineage>
</organism>
<accession>A0A918IWM4</accession>
<dbReference type="Proteomes" id="UP000634668">
    <property type="component" value="Unassembled WGS sequence"/>
</dbReference>
<keyword evidence="6" id="KW-0812">Transmembrane</keyword>
<dbReference type="InterPro" id="IPR036909">
    <property type="entry name" value="Cyt_c-like_dom_sf"/>
</dbReference>
<keyword evidence="5" id="KW-0175">Coiled coil</keyword>
<dbReference type="GO" id="GO:0009055">
    <property type="term" value="F:electron transfer activity"/>
    <property type="evidence" value="ECO:0007669"/>
    <property type="project" value="InterPro"/>
</dbReference>
<dbReference type="Pfam" id="PF13442">
    <property type="entry name" value="Cytochrome_CBB3"/>
    <property type="match status" value="1"/>
</dbReference>
<feature type="domain" description="Cytochrome c" evidence="7">
    <location>
        <begin position="172"/>
        <end position="252"/>
    </location>
</feature>
<evidence type="ECO:0000256" key="5">
    <source>
        <dbReference type="SAM" id="Coils"/>
    </source>
</evidence>
<keyword evidence="9" id="KW-1185">Reference proteome</keyword>
<dbReference type="InterPro" id="IPR009056">
    <property type="entry name" value="Cyt_c-like_dom"/>
</dbReference>
<evidence type="ECO:0000256" key="4">
    <source>
        <dbReference type="PROSITE-ProRule" id="PRU00433"/>
    </source>
</evidence>
<evidence type="ECO:0000256" key="2">
    <source>
        <dbReference type="ARBA" id="ARBA00022723"/>
    </source>
</evidence>
<dbReference type="PROSITE" id="PS51007">
    <property type="entry name" value="CYTC"/>
    <property type="match status" value="1"/>
</dbReference>
<protein>
    <submittedName>
        <fullName evidence="8">Cytochrome c oxidase subunit III</fullName>
    </submittedName>
</protein>
<keyword evidence="6" id="KW-1133">Transmembrane helix</keyword>
<dbReference type="EMBL" id="BMWP01000012">
    <property type="protein sequence ID" value="GGW35616.1"/>
    <property type="molecule type" value="Genomic_DNA"/>
</dbReference>
<dbReference type="InterPro" id="IPR050597">
    <property type="entry name" value="Cytochrome_c_Oxidase_Subunit"/>
</dbReference>
<evidence type="ECO:0000256" key="6">
    <source>
        <dbReference type="SAM" id="Phobius"/>
    </source>
</evidence>
<keyword evidence="6" id="KW-0472">Membrane</keyword>
<keyword evidence="3 4" id="KW-0408">Iron</keyword>
<dbReference type="AlphaFoldDB" id="A0A918IWM4"/>
<feature type="coiled-coil region" evidence="5">
    <location>
        <begin position="135"/>
        <end position="162"/>
    </location>
</feature>
<dbReference type="Gene3D" id="1.10.760.10">
    <property type="entry name" value="Cytochrome c-like domain"/>
    <property type="match status" value="1"/>
</dbReference>
<dbReference type="SUPFAM" id="SSF46626">
    <property type="entry name" value="Cytochrome c"/>
    <property type="match status" value="1"/>
</dbReference>
<dbReference type="Gene3D" id="6.10.280.130">
    <property type="match status" value="1"/>
</dbReference>
<comment type="caution">
    <text evidence="8">The sequence shown here is derived from an EMBL/GenBank/DDBJ whole genome shotgun (WGS) entry which is preliminary data.</text>
</comment>